<keyword evidence="3 6" id="KW-0812">Transmembrane</keyword>
<comment type="caution">
    <text evidence="7">The sequence shown here is derived from an EMBL/GenBank/DDBJ whole genome shotgun (WGS) entry which is preliminary data.</text>
</comment>
<comment type="subcellular location">
    <subcellularLocation>
        <location evidence="1">Membrane</location>
        <topology evidence="1">Multi-pass membrane protein</topology>
    </subcellularLocation>
</comment>
<dbReference type="PANTHER" id="PTHR34857">
    <property type="entry name" value="SLL0384 PROTEIN"/>
    <property type="match status" value="1"/>
</dbReference>
<keyword evidence="8" id="KW-1185">Reference proteome</keyword>
<evidence type="ECO:0000313" key="8">
    <source>
        <dbReference type="Proteomes" id="UP001299265"/>
    </source>
</evidence>
<accession>A0AAP2RHV9</accession>
<dbReference type="EMBL" id="JAJNOR010000001">
    <property type="protein sequence ID" value="MCD2491583.1"/>
    <property type="molecule type" value="Genomic_DNA"/>
</dbReference>
<name>A0AAP2RHV9_9FIRM</name>
<gene>
    <name evidence="7" type="ORF">LQE92_02940</name>
</gene>
<evidence type="ECO:0000256" key="1">
    <source>
        <dbReference type="ARBA" id="ARBA00004141"/>
    </source>
</evidence>
<keyword evidence="2" id="KW-1003">Cell membrane</keyword>
<proteinExistence type="predicted"/>
<feature type="transmembrane region" description="Helical" evidence="6">
    <location>
        <begin position="12"/>
        <end position="42"/>
    </location>
</feature>
<dbReference type="Pfam" id="PF02361">
    <property type="entry name" value="CbiQ"/>
    <property type="match status" value="1"/>
</dbReference>
<dbReference type="GO" id="GO:0005886">
    <property type="term" value="C:plasma membrane"/>
    <property type="evidence" value="ECO:0007669"/>
    <property type="project" value="UniProtKB-ARBA"/>
</dbReference>
<dbReference type="InterPro" id="IPR003339">
    <property type="entry name" value="ABC/ECF_trnsptr_transmembrane"/>
</dbReference>
<keyword evidence="4 6" id="KW-1133">Transmembrane helix</keyword>
<evidence type="ECO:0000256" key="3">
    <source>
        <dbReference type="ARBA" id="ARBA00022692"/>
    </source>
</evidence>
<dbReference type="AlphaFoldDB" id="A0AAP2RHV9"/>
<evidence type="ECO:0000256" key="4">
    <source>
        <dbReference type="ARBA" id="ARBA00022989"/>
    </source>
</evidence>
<dbReference type="CDD" id="cd16914">
    <property type="entry name" value="EcfT"/>
    <property type="match status" value="1"/>
</dbReference>
<evidence type="ECO:0000256" key="6">
    <source>
        <dbReference type="SAM" id="Phobius"/>
    </source>
</evidence>
<protein>
    <submittedName>
        <fullName evidence="7">Energy-coupling factor transporter transmembrane protein EcfT</fullName>
    </submittedName>
</protein>
<feature type="transmembrane region" description="Helical" evidence="6">
    <location>
        <begin position="207"/>
        <end position="226"/>
    </location>
</feature>
<dbReference type="Proteomes" id="UP001299265">
    <property type="component" value="Unassembled WGS sequence"/>
</dbReference>
<dbReference type="InterPro" id="IPR051611">
    <property type="entry name" value="ECF_transporter_component"/>
</dbReference>
<reference evidence="7 8" key="1">
    <citation type="submission" date="2021-11" db="EMBL/GenBank/DDBJ databases">
        <title>Lacrimispora sp. nov. NSJ-141 isolated from human feces.</title>
        <authorList>
            <person name="Abdugheni R."/>
        </authorList>
    </citation>
    <scope>NUCLEOTIDE SEQUENCE [LARGE SCALE GENOMIC DNA]</scope>
    <source>
        <strain evidence="7 8">NSJ-141</strain>
    </source>
</reference>
<evidence type="ECO:0000256" key="2">
    <source>
        <dbReference type="ARBA" id="ARBA00022475"/>
    </source>
</evidence>
<dbReference type="PANTHER" id="PTHR34857:SF2">
    <property type="entry name" value="SLL0384 PROTEIN"/>
    <property type="match status" value="1"/>
</dbReference>
<feature type="transmembrane region" description="Helical" evidence="6">
    <location>
        <begin position="48"/>
        <end position="69"/>
    </location>
</feature>
<feature type="transmembrane region" description="Helical" evidence="6">
    <location>
        <begin position="81"/>
        <end position="100"/>
    </location>
</feature>
<sequence length="231" mass="26160">MQRRNLAVLVKLWALGCTILGISLTADAVWTFVLTVTGLAYLAFQRNFRLLCSMGVFYGLLTLLLYLIQYHGLHMVVFSEFYVLMFWNLSAVFIVGFDLITTPPGELAAFLSRIHTPTPVILGLLVMFRFFPTMKAEFKSVGRSMRNRGLTAPAWLLLHPVSSCEYVLVPMLLRCLQIADQLSVSAVARGAEHPGRRGSYYEKRTSIIDWCWLFVWAAVTGLFLWIGDVRV</sequence>
<organism evidence="7 8">
    <name type="scientific">Lientehia hominis</name>
    <dbReference type="NCBI Taxonomy" id="2897778"/>
    <lineage>
        <taxon>Bacteria</taxon>
        <taxon>Bacillati</taxon>
        <taxon>Bacillota</taxon>
        <taxon>Clostridia</taxon>
        <taxon>Lachnospirales</taxon>
        <taxon>Lachnospiraceae</taxon>
        <taxon>Lientehia</taxon>
    </lineage>
</organism>
<evidence type="ECO:0000313" key="7">
    <source>
        <dbReference type="EMBL" id="MCD2491583.1"/>
    </source>
</evidence>
<keyword evidence="5 6" id="KW-0472">Membrane</keyword>
<evidence type="ECO:0000256" key="5">
    <source>
        <dbReference type="ARBA" id="ARBA00023136"/>
    </source>
</evidence>
<dbReference type="RefSeq" id="WP_231061507.1">
    <property type="nucleotide sequence ID" value="NZ_JAJNOR010000001.1"/>
</dbReference>
<feature type="transmembrane region" description="Helical" evidence="6">
    <location>
        <begin position="120"/>
        <end position="138"/>
    </location>
</feature>